<dbReference type="OrthoDB" id="7595201at2"/>
<reference evidence="2 3" key="1">
    <citation type="journal article" date="2017" name="Syst. Appl. Microbiol.">
        <title>Soybeans inoculated with root zone soils of Canadian native legumes harbour diverse and novel Bradyrhizobium spp. that possess agricultural potential.</title>
        <authorList>
            <person name="Bromfield E.S.P."/>
            <person name="Cloutier S."/>
            <person name="Tambong J.T."/>
            <person name="Tran Thi T.V."/>
        </authorList>
    </citation>
    <scope>NUCLEOTIDE SEQUENCE [LARGE SCALE GENOMIC DNA]</scope>
    <source>
        <strain evidence="2 3">39S1MB</strain>
    </source>
</reference>
<reference evidence="2 3" key="2">
    <citation type="journal article" date="2019" name="Int. J. Syst. Evol. Microbiol.">
        <title>Description and complete genome sequence of Bradyrhizobium amphicarpaeae sp. nov., harbouring photosystem and nitrogen-fixation genes.</title>
        <authorList>
            <person name="Bromfield E.S.P."/>
            <person name="Cloutier S."/>
            <person name="Nguyen H.D.T."/>
        </authorList>
    </citation>
    <scope>NUCLEOTIDE SEQUENCE [LARGE SCALE GENOMIC DNA]</scope>
    <source>
        <strain evidence="2 3">39S1MB</strain>
    </source>
</reference>
<dbReference type="SMART" id="SM00860">
    <property type="entry name" value="SMI1_KNR4"/>
    <property type="match status" value="1"/>
</dbReference>
<dbReference type="Gene3D" id="3.40.1580.10">
    <property type="entry name" value="SMI1/KNR4-like"/>
    <property type="match status" value="1"/>
</dbReference>
<organism evidence="2 3">
    <name type="scientific">Bradyrhizobium amphicarpaeae</name>
    <dbReference type="NCBI Taxonomy" id="1404768"/>
    <lineage>
        <taxon>Bacteria</taxon>
        <taxon>Pseudomonadati</taxon>
        <taxon>Pseudomonadota</taxon>
        <taxon>Alphaproteobacteria</taxon>
        <taxon>Hyphomicrobiales</taxon>
        <taxon>Nitrobacteraceae</taxon>
        <taxon>Bradyrhizobium</taxon>
    </lineage>
</organism>
<evidence type="ECO:0000313" key="2">
    <source>
        <dbReference type="EMBL" id="AWM02548.1"/>
    </source>
</evidence>
<name>A0A2U8PZ91_9BRAD</name>
<proteinExistence type="predicted"/>
<dbReference type="KEGG" id="brq:CIT40_22605"/>
<dbReference type="SUPFAM" id="SSF160631">
    <property type="entry name" value="SMI1/KNR4-like"/>
    <property type="match status" value="1"/>
</dbReference>
<dbReference type="Proteomes" id="UP000215884">
    <property type="component" value="Chromosome"/>
</dbReference>
<gene>
    <name evidence="2" type="ORF">CIT40_22605</name>
</gene>
<protein>
    <submittedName>
        <fullName evidence="2">SMI1/KNR4 family protein</fullName>
    </submittedName>
</protein>
<feature type="domain" description="Knr4/Smi1-like" evidence="1">
    <location>
        <begin position="16"/>
        <end position="149"/>
    </location>
</feature>
<evidence type="ECO:0000259" key="1">
    <source>
        <dbReference type="SMART" id="SM00860"/>
    </source>
</evidence>
<accession>A0A2U8PZ91</accession>
<keyword evidence="3" id="KW-1185">Reference proteome</keyword>
<dbReference type="AlphaFoldDB" id="A0A2U8PZ91"/>
<sequence>MTRRKALVVFEGTASPLSELDIRRVEQKLRVRLPQDLKEHYLRYNGGTPRPEFFVKDGEAYDVEEFLPMNIRNDKGLTFERTYTFLVHEKPEFPQGYIPFACDSAGDYFIYSVIPGSFGNIMFNSRADYGDDDRYIFFLAPSLREFINSLTECPEGME</sequence>
<dbReference type="InterPro" id="IPR037883">
    <property type="entry name" value="Knr4/Smi1-like_sf"/>
</dbReference>
<evidence type="ECO:0000313" key="3">
    <source>
        <dbReference type="Proteomes" id="UP000215884"/>
    </source>
</evidence>
<dbReference type="EMBL" id="CP029426">
    <property type="protein sequence ID" value="AWM02548.1"/>
    <property type="molecule type" value="Genomic_DNA"/>
</dbReference>
<dbReference type="InterPro" id="IPR018958">
    <property type="entry name" value="Knr4/Smi1-like_dom"/>
</dbReference>
<dbReference type="Pfam" id="PF09346">
    <property type="entry name" value="SMI1_KNR4"/>
    <property type="match status" value="1"/>
</dbReference>